<keyword evidence="3" id="KW-1185">Reference proteome</keyword>
<evidence type="ECO:0000256" key="1">
    <source>
        <dbReference type="SAM" id="MobiDB-lite"/>
    </source>
</evidence>
<organism evidence="2 3">
    <name type="scientific">Dendrobium thyrsiflorum</name>
    <name type="common">Pinecone-like raceme dendrobium</name>
    <name type="synonym">Orchid</name>
    <dbReference type="NCBI Taxonomy" id="117978"/>
    <lineage>
        <taxon>Eukaryota</taxon>
        <taxon>Viridiplantae</taxon>
        <taxon>Streptophyta</taxon>
        <taxon>Embryophyta</taxon>
        <taxon>Tracheophyta</taxon>
        <taxon>Spermatophyta</taxon>
        <taxon>Magnoliopsida</taxon>
        <taxon>Liliopsida</taxon>
        <taxon>Asparagales</taxon>
        <taxon>Orchidaceae</taxon>
        <taxon>Epidendroideae</taxon>
        <taxon>Malaxideae</taxon>
        <taxon>Dendrobiinae</taxon>
        <taxon>Dendrobium</taxon>
    </lineage>
</organism>
<feature type="compositionally biased region" description="Basic and acidic residues" evidence="1">
    <location>
        <begin position="204"/>
        <end position="224"/>
    </location>
</feature>
<reference evidence="2 3" key="1">
    <citation type="journal article" date="2024" name="Plant Biotechnol. J.">
        <title>Dendrobium thyrsiflorum genome and its molecular insights into genes involved in important horticultural traits.</title>
        <authorList>
            <person name="Chen B."/>
            <person name="Wang J.Y."/>
            <person name="Zheng P.J."/>
            <person name="Li K.L."/>
            <person name="Liang Y.M."/>
            <person name="Chen X.F."/>
            <person name="Zhang C."/>
            <person name="Zhao X."/>
            <person name="He X."/>
            <person name="Zhang G.Q."/>
            <person name="Liu Z.J."/>
            <person name="Xu Q."/>
        </authorList>
    </citation>
    <scope>NUCLEOTIDE SEQUENCE [LARGE SCALE GENOMIC DNA]</scope>
    <source>
        <strain evidence="2">GZMU011</strain>
    </source>
</reference>
<evidence type="ECO:0000313" key="3">
    <source>
        <dbReference type="Proteomes" id="UP001552299"/>
    </source>
</evidence>
<dbReference type="AlphaFoldDB" id="A0ABD0VAQ9"/>
<comment type="caution">
    <text evidence="2">The sequence shown here is derived from an EMBL/GenBank/DDBJ whole genome shotgun (WGS) entry which is preliminary data.</text>
</comment>
<protein>
    <submittedName>
        <fullName evidence="2">Uncharacterized protein</fullName>
    </submittedName>
</protein>
<dbReference type="EMBL" id="JANQDX010000009">
    <property type="protein sequence ID" value="KAL0919692.1"/>
    <property type="molecule type" value="Genomic_DNA"/>
</dbReference>
<name>A0ABD0VAQ9_DENTH</name>
<accession>A0ABD0VAQ9</accession>
<gene>
    <name evidence="2" type="ORF">M5K25_011806</name>
</gene>
<evidence type="ECO:0000313" key="2">
    <source>
        <dbReference type="EMBL" id="KAL0919692.1"/>
    </source>
</evidence>
<proteinExistence type="predicted"/>
<sequence>MPASAVPDDTIKSSYGKVCNSLSASQFSSLSPITIASSLAGLFVGSFAQDGDSEGASAIVYNREVMNSSLDTEVCSMKPCLFKDTEVDDLVGAADPPSMNKPSECEENILVPELKSLKGYLDFSTELVTLCRWASGIAAPEIVVAALKPLFYSNSEFNMQRCGAFGGVVIVAVLRSLSFNAEELEYARSLTRTQAVDKPSAPPSKHEKLKVIGENDRPDQDPMF</sequence>
<feature type="region of interest" description="Disordered" evidence="1">
    <location>
        <begin position="192"/>
        <end position="224"/>
    </location>
</feature>
<dbReference type="Proteomes" id="UP001552299">
    <property type="component" value="Unassembled WGS sequence"/>
</dbReference>